<accession>A0A917S3B4</accession>
<protein>
    <submittedName>
        <fullName evidence="2">Uncharacterized protein</fullName>
    </submittedName>
</protein>
<evidence type="ECO:0000313" key="3">
    <source>
        <dbReference type="Proteomes" id="UP000654670"/>
    </source>
</evidence>
<proteinExistence type="predicted"/>
<gene>
    <name evidence="2" type="ORF">GCM10007968_15180</name>
</gene>
<sequence>MGESIWDSIGNFFGIGVTDAERKRAKYDQLRHQLDAYISRAEDDLHQISGQINSYVSVHPVPKTKIPGIEFSISRERTDERLKAQLRTLRTKLDDAKEARAGAERAYAHYRYLAAEEDRKKG</sequence>
<dbReference type="Proteomes" id="UP000654670">
    <property type="component" value="Unassembled WGS sequence"/>
</dbReference>
<keyword evidence="3" id="KW-1185">Reference proteome</keyword>
<feature type="coiled-coil region" evidence="1">
    <location>
        <begin position="79"/>
        <end position="106"/>
    </location>
</feature>
<keyword evidence="1" id="KW-0175">Coiled coil</keyword>
<dbReference type="RefSeq" id="WP_188802489.1">
    <property type="nucleotide sequence ID" value="NZ_BMOK01000005.1"/>
</dbReference>
<evidence type="ECO:0000256" key="1">
    <source>
        <dbReference type="SAM" id="Coils"/>
    </source>
</evidence>
<dbReference type="EMBL" id="BMOK01000005">
    <property type="protein sequence ID" value="GGL52010.1"/>
    <property type="molecule type" value="Genomic_DNA"/>
</dbReference>
<dbReference type="AlphaFoldDB" id="A0A917S3B4"/>
<reference evidence="2" key="1">
    <citation type="journal article" date="2014" name="Int. J. Syst. Evol. Microbiol.">
        <title>Complete genome sequence of Corynebacterium casei LMG S-19264T (=DSM 44701T), isolated from a smear-ripened cheese.</title>
        <authorList>
            <consortium name="US DOE Joint Genome Institute (JGI-PGF)"/>
            <person name="Walter F."/>
            <person name="Albersmeier A."/>
            <person name="Kalinowski J."/>
            <person name="Ruckert C."/>
        </authorList>
    </citation>
    <scope>NUCLEOTIDE SEQUENCE</scope>
    <source>
        <strain evidence="2">JCM 15325</strain>
    </source>
</reference>
<name>A0A917S3B4_9BACL</name>
<evidence type="ECO:0000313" key="2">
    <source>
        <dbReference type="EMBL" id="GGL52010.1"/>
    </source>
</evidence>
<reference evidence="2" key="2">
    <citation type="submission" date="2020-09" db="EMBL/GenBank/DDBJ databases">
        <authorList>
            <person name="Sun Q."/>
            <person name="Ohkuma M."/>
        </authorList>
    </citation>
    <scope>NUCLEOTIDE SEQUENCE</scope>
    <source>
        <strain evidence="2">JCM 15325</strain>
    </source>
</reference>
<organism evidence="2 3">
    <name type="scientific">Sporolactobacillus putidus</name>
    <dbReference type="NCBI Taxonomy" id="492735"/>
    <lineage>
        <taxon>Bacteria</taxon>
        <taxon>Bacillati</taxon>
        <taxon>Bacillota</taxon>
        <taxon>Bacilli</taxon>
        <taxon>Bacillales</taxon>
        <taxon>Sporolactobacillaceae</taxon>
        <taxon>Sporolactobacillus</taxon>
    </lineage>
</organism>
<comment type="caution">
    <text evidence="2">The sequence shown here is derived from an EMBL/GenBank/DDBJ whole genome shotgun (WGS) entry which is preliminary data.</text>
</comment>